<protein>
    <submittedName>
        <fullName evidence="2">Piso0_005730 protein</fullName>
    </submittedName>
</protein>
<evidence type="ECO:0000256" key="1">
    <source>
        <dbReference type="SAM" id="MobiDB-lite"/>
    </source>
</evidence>
<feature type="compositionally biased region" description="Polar residues" evidence="1">
    <location>
        <begin position="80"/>
        <end position="90"/>
    </location>
</feature>
<evidence type="ECO:0000313" key="2">
    <source>
        <dbReference type="EMBL" id="CCE87187.1"/>
    </source>
</evidence>
<accession>G8XZS8</accession>
<organism evidence="2 3">
    <name type="scientific">Pichia sorbitophila (strain ATCC MYA-4447 / BCRC 22081 / CBS 7064 / NBRC 10061 / NRRL Y-12695)</name>
    <name type="common">Hybrid yeast</name>
    <dbReference type="NCBI Taxonomy" id="559304"/>
    <lineage>
        <taxon>Eukaryota</taxon>
        <taxon>Fungi</taxon>
        <taxon>Dikarya</taxon>
        <taxon>Ascomycota</taxon>
        <taxon>Saccharomycotina</taxon>
        <taxon>Pichiomycetes</taxon>
        <taxon>Debaryomycetaceae</taxon>
        <taxon>Millerozyma</taxon>
    </lineage>
</organism>
<dbReference type="InParanoid" id="G8XZS8"/>
<dbReference type="eggNOG" id="ENOG502RQJE">
    <property type="taxonomic scope" value="Eukaryota"/>
</dbReference>
<keyword evidence="3" id="KW-1185">Reference proteome</keyword>
<dbReference type="Proteomes" id="UP000005222">
    <property type="component" value="Chromosome N"/>
</dbReference>
<reference evidence="2 3" key="1">
    <citation type="journal article" date="2012" name="G3 (Bethesda)">
        <title>Pichia sorbitophila, an interspecies yeast hybrid reveals early steps of genome resolution following polyploidization.</title>
        <authorList>
            <person name="Leh Louis V."/>
            <person name="Despons L."/>
            <person name="Friedrich A."/>
            <person name="Martin T."/>
            <person name="Durrens P."/>
            <person name="Casaregola S."/>
            <person name="Neuveglise C."/>
            <person name="Fairhead C."/>
            <person name="Marck C."/>
            <person name="Cruz J.A."/>
            <person name="Straub M.L."/>
            <person name="Kugler V."/>
            <person name="Sacerdot C."/>
            <person name="Uzunov Z."/>
            <person name="Thierry A."/>
            <person name="Weiss S."/>
            <person name="Bleykasten C."/>
            <person name="De Montigny J."/>
            <person name="Jacques N."/>
            <person name="Jung P."/>
            <person name="Lemaire M."/>
            <person name="Mallet S."/>
            <person name="Morel G."/>
            <person name="Richard G.F."/>
            <person name="Sarkar A."/>
            <person name="Savel G."/>
            <person name="Schacherer J."/>
            <person name="Seret M.L."/>
            <person name="Talla E."/>
            <person name="Samson G."/>
            <person name="Jubin C."/>
            <person name="Poulain J."/>
            <person name="Vacherie B."/>
            <person name="Barbe V."/>
            <person name="Pelletier E."/>
            <person name="Sherman D.J."/>
            <person name="Westhof E."/>
            <person name="Weissenbach J."/>
            <person name="Baret P.V."/>
            <person name="Wincker P."/>
            <person name="Gaillardin C."/>
            <person name="Dujon B."/>
            <person name="Souciet J.L."/>
        </authorList>
    </citation>
    <scope>NUCLEOTIDE SEQUENCE [LARGE SCALE GENOMIC DNA]</scope>
    <source>
        <strain evidence="3">ATCC MYA-4447 / BCRC 22081 / CBS 7064 / NBRC 10061 / NRRL Y-12695</strain>
    </source>
</reference>
<feature type="compositionally biased region" description="Polar residues" evidence="1">
    <location>
        <begin position="63"/>
        <end position="72"/>
    </location>
</feature>
<evidence type="ECO:0000313" key="3">
    <source>
        <dbReference type="Proteomes" id="UP000005222"/>
    </source>
</evidence>
<feature type="region of interest" description="Disordered" evidence="1">
    <location>
        <begin position="1"/>
        <end position="90"/>
    </location>
</feature>
<dbReference type="EMBL" id="FO082046">
    <property type="protein sequence ID" value="CCE87187.1"/>
    <property type="molecule type" value="Genomic_DNA"/>
</dbReference>
<feature type="region of interest" description="Disordered" evidence="1">
    <location>
        <begin position="120"/>
        <end position="142"/>
    </location>
</feature>
<feature type="compositionally biased region" description="Basic and acidic residues" evidence="1">
    <location>
        <begin position="53"/>
        <end position="62"/>
    </location>
</feature>
<dbReference type="AlphaFoldDB" id="G8XZS8"/>
<name>G8XZS8_PICSO</name>
<dbReference type="HOGENOM" id="CLU_1090350_0_0_1"/>
<feature type="compositionally biased region" description="Basic and acidic residues" evidence="1">
    <location>
        <begin position="120"/>
        <end position="131"/>
    </location>
</feature>
<proteinExistence type="predicted"/>
<sequence length="257" mass="29199">MEHNRHQVKYPDISKLKEKYSPQRRLKSPSRGRTEEFNKNYKIFAKAPQRSLSDVKLERPHSSDSTVKSSTNGGRGYGEPNTSPRKTLSSSENIRSLHLGVDHSPVRTSGSPIRRKRIADLDHSEGHHAADPEISDSVTRSKKQKVSFDDRVAIDRSMSAELKTDQTSLTEATTDNSKGEQIERNTNDNEILSTLHRLEVSLSEIHQRLDYIESRQITLEKFIHIFKPTSNLADRVEQLEKKLETDDSTPADGDENI</sequence>
<feature type="compositionally biased region" description="Basic and acidic residues" evidence="1">
    <location>
        <begin position="12"/>
        <end position="21"/>
    </location>
</feature>
<dbReference type="OrthoDB" id="4020852at2759"/>
<gene>
    <name evidence="2" type="primary">Piso0_005730</name>
    <name evidence="2" type="ORF">GNLVRS01_PISO0N21331g</name>
</gene>